<dbReference type="InterPro" id="IPR018485">
    <property type="entry name" value="FGGY_C"/>
</dbReference>
<dbReference type="SUPFAM" id="SSF53067">
    <property type="entry name" value="Actin-like ATPase domain"/>
    <property type="match status" value="2"/>
</dbReference>
<dbReference type="PANTHER" id="PTHR43095:SF5">
    <property type="entry name" value="XYLULOSE KINASE"/>
    <property type="match status" value="1"/>
</dbReference>
<dbReference type="PIRSF" id="PIRSF000538">
    <property type="entry name" value="GlpK"/>
    <property type="match status" value="1"/>
</dbReference>
<dbReference type="GO" id="GO:0016301">
    <property type="term" value="F:kinase activity"/>
    <property type="evidence" value="ECO:0007669"/>
    <property type="project" value="UniProtKB-KW"/>
</dbReference>
<evidence type="ECO:0000256" key="2">
    <source>
        <dbReference type="ARBA" id="ARBA00022679"/>
    </source>
</evidence>
<organism evidence="7 8">
    <name type="scientific">Ensifer oleiphilus</name>
    <dbReference type="NCBI Taxonomy" id="2742698"/>
    <lineage>
        <taxon>Bacteria</taxon>
        <taxon>Pseudomonadati</taxon>
        <taxon>Pseudomonadota</taxon>
        <taxon>Alphaproteobacteria</taxon>
        <taxon>Hyphomicrobiales</taxon>
        <taxon>Rhizobiaceae</taxon>
        <taxon>Sinorhizobium/Ensifer group</taxon>
        <taxon>Ensifer</taxon>
    </lineage>
</organism>
<keyword evidence="3 4" id="KW-0418">Kinase</keyword>
<dbReference type="InterPro" id="IPR043129">
    <property type="entry name" value="ATPase_NBD"/>
</dbReference>
<keyword evidence="2 4" id="KW-0808">Transferase</keyword>
<dbReference type="RefSeq" id="WP_176352838.1">
    <property type="nucleotide sequence ID" value="NZ_JABWDU010000002.1"/>
</dbReference>
<dbReference type="InterPro" id="IPR000577">
    <property type="entry name" value="Carb_kinase_FGGY"/>
</dbReference>
<dbReference type="AlphaFoldDB" id="A0A7Y6UML3"/>
<evidence type="ECO:0000256" key="1">
    <source>
        <dbReference type="ARBA" id="ARBA00009156"/>
    </source>
</evidence>
<sequence length="525" mass="55753">MRDILIGIDAGTSVIKSVAFDLGGRQLAMAAVSNSYEAVGRTGSVQDLNRTWADTVTTLKELSAKIENLPGRVAAIAVTGQGDGTWMIDKAGEPIGKGWLWLDARAGDTVERLRGDSGDVERFASTGSGLAACQQGAQLRWMSDNAPEMLSGVATTFHCKDWLYFKLTQVRATDPSEANFTFGNFRTRSYNDDVIRFLGLQKLKHFLPEIVDGAISHHLLSTDAAAATGLPTGTPVVLGYVDVVCTALGAGLYDPGTDTGCSIIGSTGMHMRLATSADDVRLNRDLTGYTMCMPIADTYAQMQSNMAATLNIDWILSVAGGLLKGMGVEKTKAELLSHVDGWLAEAKDSSLMFQPYISEAGERGPFVDASARASFVGLSITHGFGDMVKAVFDGLAMAARDCYAEMGPLPGRIRLTGGAARSASLRRILGGALGASVQTSEREEAGAAGAAMIAAVSLGIYPSMADCVRDWVSPHQRAAEPADEALARRYDGLFPSYQQSRIALRPVWHALSEGAASGPQQEKLK</sequence>
<gene>
    <name evidence="7" type="ORF">HT585_10495</name>
</gene>
<dbReference type="PROSITE" id="PS00445">
    <property type="entry name" value="FGGY_KINASES_2"/>
    <property type="match status" value="1"/>
</dbReference>
<comment type="similarity">
    <text evidence="1 4">Belongs to the FGGY kinase family.</text>
</comment>
<reference evidence="7 8" key="1">
    <citation type="submission" date="2020-06" db="EMBL/GenBank/DDBJ databases">
        <authorList>
            <person name="Grouzdev D.S."/>
        </authorList>
    </citation>
    <scope>NUCLEOTIDE SEQUENCE [LARGE SCALE GENOMIC DNA]</scope>
    <source>
        <strain evidence="7 8">HO-A22</strain>
    </source>
</reference>
<evidence type="ECO:0000256" key="4">
    <source>
        <dbReference type="RuleBase" id="RU003733"/>
    </source>
</evidence>
<accession>A0A7Y6UML3</accession>
<dbReference type="Pfam" id="PF00370">
    <property type="entry name" value="FGGY_N"/>
    <property type="match status" value="1"/>
</dbReference>
<evidence type="ECO:0000256" key="3">
    <source>
        <dbReference type="ARBA" id="ARBA00022777"/>
    </source>
</evidence>
<feature type="domain" description="Carbohydrate kinase FGGY C-terminal" evidence="6">
    <location>
        <begin position="264"/>
        <end position="457"/>
    </location>
</feature>
<name>A0A7Y6UML3_9HYPH</name>
<dbReference type="Proteomes" id="UP000520198">
    <property type="component" value="Unassembled WGS sequence"/>
</dbReference>
<dbReference type="InterPro" id="IPR018484">
    <property type="entry name" value="FGGY_N"/>
</dbReference>
<protein>
    <submittedName>
        <fullName evidence="7">Carbohydrate kinase</fullName>
    </submittedName>
</protein>
<dbReference type="GO" id="GO:0016773">
    <property type="term" value="F:phosphotransferase activity, alcohol group as acceptor"/>
    <property type="evidence" value="ECO:0007669"/>
    <property type="project" value="InterPro"/>
</dbReference>
<evidence type="ECO:0000313" key="7">
    <source>
        <dbReference type="EMBL" id="NVD39285.1"/>
    </source>
</evidence>
<feature type="domain" description="Carbohydrate kinase FGGY N-terminal" evidence="5">
    <location>
        <begin position="5"/>
        <end position="249"/>
    </location>
</feature>
<dbReference type="CDD" id="cd24121">
    <property type="entry name" value="ASKHA_NBD_FGGY_BaEryA-like"/>
    <property type="match status" value="1"/>
</dbReference>
<evidence type="ECO:0000259" key="5">
    <source>
        <dbReference type="Pfam" id="PF00370"/>
    </source>
</evidence>
<dbReference type="InterPro" id="IPR050406">
    <property type="entry name" value="FGGY_Carb_Kinase"/>
</dbReference>
<dbReference type="Gene3D" id="3.30.420.40">
    <property type="match status" value="2"/>
</dbReference>
<comment type="caution">
    <text evidence="7">The sequence shown here is derived from an EMBL/GenBank/DDBJ whole genome shotgun (WGS) entry which is preliminary data.</text>
</comment>
<dbReference type="InterPro" id="IPR018483">
    <property type="entry name" value="Carb_kinase_FGGY_CS"/>
</dbReference>
<keyword evidence="8" id="KW-1185">Reference proteome</keyword>
<dbReference type="EMBL" id="JABWDU010000002">
    <property type="protein sequence ID" value="NVD39285.1"/>
    <property type="molecule type" value="Genomic_DNA"/>
</dbReference>
<dbReference type="Pfam" id="PF02782">
    <property type="entry name" value="FGGY_C"/>
    <property type="match status" value="1"/>
</dbReference>
<evidence type="ECO:0000259" key="6">
    <source>
        <dbReference type="Pfam" id="PF02782"/>
    </source>
</evidence>
<dbReference type="PANTHER" id="PTHR43095">
    <property type="entry name" value="SUGAR KINASE"/>
    <property type="match status" value="1"/>
</dbReference>
<dbReference type="GO" id="GO:0005975">
    <property type="term" value="P:carbohydrate metabolic process"/>
    <property type="evidence" value="ECO:0007669"/>
    <property type="project" value="InterPro"/>
</dbReference>
<proteinExistence type="inferred from homology"/>
<evidence type="ECO:0000313" key="8">
    <source>
        <dbReference type="Proteomes" id="UP000520198"/>
    </source>
</evidence>